<evidence type="ECO:0000313" key="4">
    <source>
        <dbReference type="Proteomes" id="UP000625711"/>
    </source>
</evidence>
<evidence type="ECO:0008006" key="5">
    <source>
        <dbReference type="Google" id="ProtNLM"/>
    </source>
</evidence>
<evidence type="ECO:0000256" key="2">
    <source>
        <dbReference type="SAM" id="SignalP"/>
    </source>
</evidence>
<name>A0A834HZQ8_RHYFE</name>
<protein>
    <recommendedName>
        <fullName evidence="5">Secreted protein</fullName>
    </recommendedName>
</protein>
<accession>A0A834HZQ8</accession>
<feature type="signal peptide" evidence="2">
    <location>
        <begin position="1"/>
        <end position="21"/>
    </location>
</feature>
<feature type="region of interest" description="Disordered" evidence="1">
    <location>
        <begin position="81"/>
        <end position="110"/>
    </location>
</feature>
<evidence type="ECO:0000256" key="1">
    <source>
        <dbReference type="SAM" id="MobiDB-lite"/>
    </source>
</evidence>
<dbReference type="Proteomes" id="UP000625711">
    <property type="component" value="Unassembled WGS sequence"/>
</dbReference>
<dbReference type="EMBL" id="JAACXV010014340">
    <property type="protein sequence ID" value="KAF7268150.1"/>
    <property type="molecule type" value="Genomic_DNA"/>
</dbReference>
<dbReference type="AlphaFoldDB" id="A0A834HZQ8"/>
<keyword evidence="4" id="KW-1185">Reference proteome</keyword>
<proteinExistence type="predicted"/>
<sequence>MSTPRPLSALLLLLRFHAGRALSPPPPPSRGLALDLLNNIKWGPRAISSSGPRTFAICKRFGLDPAVVRSCHANQQELLQHSSVQIPASRPASRNPNQMTSSLDVSPSGSANERIVIKMECG</sequence>
<comment type="caution">
    <text evidence="3">The sequence shown here is derived from an EMBL/GenBank/DDBJ whole genome shotgun (WGS) entry which is preliminary data.</text>
</comment>
<evidence type="ECO:0000313" key="3">
    <source>
        <dbReference type="EMBL" id="KAF7268150.1"/>
    </source>
</evidence>
<gene>
    <name evidence="3" type="ORF">GWI33_018692</name>
</gene>
<keyword evidence="2" id="KW-0732">Signal</keyword>
<reference evidence="3" key="1">
    <citation type="submission" date="2020-08" db="EMBL/GenBank/DDBJ databases">
        <title>Genome sequencing and assembly of the red palm weevil Rhynchophorus ferrugineus.</title>
        <authorList>
            <person name="Dias G.B."/>
            <person name="Bergman C.M."/>
            <person name="Manee M."/>
        </authorList>
    </citation>
    <scope>NUCLEOTIDE SEQUENCE</scope>
    <source>
        <strain evidence="3">AA-2017</strain>
        <tissue evidence="3">Whole larva</tissue>
    </source>
</reference>
<feature type="chain" id="PRO_5033054451" description="Secreted protein" evidence="2">
    <location>
        <begin position="22"/>
        <end position="122"/>
    </location>
</feature>
<organism evidence="3 4">
    <name type="scientific">Rhynchophorus ferrugineus</name>
    <name type="common">Red palm weevil</name>
    <name type="synonym">Curculio ferrugineus</name>
    <dbReference type="NCBI Taxonomy" id="354439"/>
    <lineage>
        <taxon>Eukaryota</taxon>
        <taxon>Metazoa</taxon>
        <taxon>Ecdysozoa</taxon>
        <taxon>Arthropoda</taxon>
        <taxon>Hexapoda</taxon>
        <taxon>Insecta</taxon>
        <taxon>Pterygota</taxon>
        <taxon>Neoptera</taxon>
        <taxon>Endopterygota</taxon>
        <taxon>Coleoptera</taxon>
        <taxon>Polyphaga</taxon>
        <taxon>Cucujiformia</taxon>
        <taxon>Curculionidae</taxon>
        <taxon>Dryophthorinae</taxon>
        <taxon>Rhynchophorus</taxon>
    </lineage>
</organism>